<gene>
    <name evidence="4" type="ORF">BTO13_00630</name>
</gene>
<dbReference type="Gene3D" id="3.40.630.30">
    <property type="match status" value="1"/>
</dbReference>
<comment type="caution">
    <text evidence="4">The sequence shown here is derived from an EMBL/GenBank/DDBJ whole genome shotgun (WGS) entry which is preliminary data.</text>
</comment>
<dbReference type="EMBL" id="MSCL01000001">
    <property type="protein sequence ID" value="PQJ73872.1"/>
    <property type="molecule type" value="Genomic_DNA"/>
</dbReference>
<dbReference type="InterPro" id="IPR050680">
    <property type="entry name" value="YpeA/RimI_acetyltransf"/>
</dbReference>
<keyword evidence="1 4" id="KW-0808">Transferase</keyword>
<keyword evidence="2" id="KW-0012">Acyltransferase</keyword>
<dbReference type="AlphaFoldDB" id="A0A2S7W9H7"/>
<dbReference type="Proteomes" id="UP000237608">
    <property type="component" value="Unassembled WGS sequence"/>
</dbReference>
<dbReference type="PROSITE" id="PS51186">
    <property type="entry name" value="GNAT"/>
    <property type="match status" value="1"/>
</dbReference>
<dbReference type="PANTHER" id="PTHR43420:SF47">
    <property type="entry name" value="N-ACETYLTRANSFERASE DOMAIN-CONTAINING PROTEIN"/>
    <property type="match status" value="1"/>
</dbReference>
<evidence type="ECO:0000259" key="3">
    <source>
        <dbReference type="PROSITE" id="PS51186"/>
    </source>
</evidence>
<dbReference type="CDD" id="cd04301">
    <property type="entry name" value="NAT_SF"/>
    <property type="match status" value="1"/>
</dbReference>
<dbReference type="GO" id="GO:0016747">
    <property type="term" value="F:acyltransferase activity, transferring groups other than amino-acyl groups"/>
    <property type="evidence" value="ECO:0007669"/>
    <property type="project" value="InterPro"/>
</dbReference>
<proteinExistence type="predicted"/>
<evidence type="ECO:0000313" key="5">
    <source>
        <dbReference type="Proteomes" id="UP000237608"/>
    </source>
</evidence>
<dbReference type="RefSeq" id="WP_105045024.1">
    <property type="nucleotide sequence ID" value="NZ_CP150662.1"/>
</dbReference>
<evidence type="ECO:0000313" key="4">
    <source>
        <dbReference type="EMBL" id="PQJ73872.1"/>
    </source>
</evidence>
<name>A0A2S7W9H7_9FLAO</name>
<reference evidence="4 5" key="1">
    <citation type="submission" date="2016-12" db="EMBL/GenBank/DDBJ databases">
        <title>Trade-off between light-utilization and light-protection in marine flavobacteria.</title>
        <authorList>
            <person name="Kumagai Y."/>
            <person name="Yoshizawa S."/>
            <person name="Kogure K."/>
            <person name="Iwasaki W."/>
        </authorList>
    </citation>
    <scope>NUCLEOTIDE SEQUENCE [LARGE SCALE GENOMIC DNA]</scope>
    <source>
        <strain evidence="4 5">KCTC 22729</strain>
    </source>
</reference>
<dbReference type="InterPro" id="IPR000182">
    <property type="entry name" value="GNAT_dom"/>
</dbReference>
<dbReference type="Pfam" id="PF00583">
    <property type="entry name" value="Acetyltransf_1"/>
    <property type="match status" value="1"/>
</dbReference>
<dbReference type="SUPFAM" id="SSF55729">
    <property type="entry name" value="Acyl-CoA N-acyltransferases (Nat)"/>
    <property type="match status" value="1"/>
</dbReference>
<protein>
    <submittedName>
        <fullName evidence="4">GNAT family N-acetyltransferase</fullName>
    </submittedName>
</protein>
<dbReference type="InterPro" id="IPR016181">
    <property type="entry name" value="Acyl_CoA_acyltransferase"/>
</dbReference>
<feature type="domain" description="N-acetyltransferase" evidence="3">
    <location>
        <begin position="2"/>
        <end position="171"/>
    </location>
</feature>
<accession>A0A2S7W9H7</accession>
<keyword evidence="5" id="KW-1185">Reference proteome</keyword>
<evidence type="ECO:0000256" key="2">
    <source>
        <dbReference type="ARBA" id="ARBA00023315"/>
    </source>
</evidence>
<dbReference type="OrthoDB" id="7205533at2"/>
<evidence type="ECO:0000256" key="1">
    <source>
        <dbReference type="ARBA" id="ARBA00022679"/>
    </source>
</evidence>
<dbReference type="PANTHER" id="PTHR43420">
    <property type="entry name" value="ACETYLTRANSFERASE"/>
    <property type="match status" value="1"/>
</dbReference>
<organism evidence="4 5">
    <name type="scientific">Polaribacter gangjinensis</name>
    <dbReference type="NCBI Taxonomy" id="574710"/>
    <lineage>
        <taxon>Bacteria</taxon>
        <taxon>Pseudomonadati</taxon>
        <taxon>Bacteroidota</taxon>
        <taxon>Flavobacteriia</taxon>
        <taxon>Flavobacteriales</taxon>
        <taxon>Flavobacteriaceae</taxon>
    </lineage>
</organism>
<sequence>MIQIQKATIYDAKILSEVGFNSFKSAHGHSAPKKDIEEYMSQNFTENVFFKELSNEKNQFYLIKYNDDIVGYTLVIFNKKEPQIPVANPAYLSRIYLLEAYYGLGLGKQLFDFIKSLCIENKQSGIWLNVWVENQRAISFYKKQGFEIVGKSDYQISTTHSNPNHVMFLQL</sequence>